<reference evidence="1" key="1">
    <citation type="journal article" date="2019" name="bioRxiv">
        <title>The Genome of the Zebra Mussel, Dreissena polymorpha: A Resource for Invasive Species Research.</title>
        <authorList>
            <person name="McCartney M.A."/>
            <person name="Auch B."/>
            <person name="Kono T."/>
            <person name="Mallez S."/>
            <person name="Zhang Y."/>
            <person name="Obille A."/>
            <person name="Becker A."/>
            <person name="Abrahante J.E."/>
            <person name="Garbe J."/>
            <person name="Badalamenti J.P."/>
            <person name="Herman A."/>
            <person name="Mangelson H."/>
            <person name="Liachko I."/>
            <person name="Sullivan S."/>
            <person name="Sone E.D."/>
            <person name="Koren S."/>
            <person name="Silverstein K.A.T."/>
            <person name="Beckman K.B."/>
            <person name="Gohl D.M."/>
        </authorList>
    </citation>
    <scope>NUCLEOTIDE SEQUENCE</scope>
    <source>
        <strain evidence="1">Duluth1</strain>
        <tissue evidence="1">Whole animal</tissue>
    </source>
</reference>
<dbReference type="EMBL" id="JAIWYP010000003">
    <property type="protein sequence ID" value="KAH3848722.1"/>
    <property type="molecule type" value="Genomic_DNA"/>
</dbReference>
<protein>
    <submittedName>
        <fullName evidence="1">Uncharacterized protein</fullName>
    </submittedName>
</protein>
<accession>A0A9D4KYZ5</accession>
<dbReference type="Proteomes" id="UP000828390">
    <property type="component" value="Unassembled WGS sequence"/>
</dbReference>
<evidence type="ECO:0000313" key="1">
    <source>
        <dbReference type="EMBL" id="KAH3848722.1"/>
    </source>
</evidence>
<organism evidence="1 2">
    <name type="scientific">Dreissena polymorpha</name>
    <name type="common">Zebra mussel</name>
    <name type="synonym">Mytilus polymorpha</name>
    <dbReference type="NCBI Taxonomy" id="45954"/>
    <lineage>
        <taxon>Eukaryota</taxon>
        <taxon>Metazoa</taxon>
        <taxon>Spiralia</taxon>
        <taxon>Lophotrochozoa</taxon>
        <taxon>Mollusca</taxon>
        <taxon>Bivalvia</taxon>
        <taxon>Autobranchia</taxon>
        <taxon>Heteroconchia</taxon>
        <taxon>Euheterodonta</taxon>
        <taxon>Imparidentia</taxon>
        <taxon>Neoheterodontei</taxon>
        <taxon>Myida</taxon>
        <taxon>Dreissenoidea</taxon>
        <taxon>Dreissenidae</taxon>
        <taxon>Dreissena</taxon>
    </lineage>
</organism>
<reference evidence="1" key="2">
    <citation type="submission" date="2020-11" db="EMBL/GenBank/DDBJ databases">
        <authorList>
            <person name="McCartney M.A."/>
            <person name="Auch B."/>
            <person name="Kono T."/>
            <person name="Mallez S."/>
            <person name="Becker A."/>
            <person name="Gohl D.M."/>
            <person name="Silverstein K.A.T."/>
            <person name="Koren S."/>
            <person name="Bechman K.B."/>
            <person name="Herman A."/>
            <person name="Abrahante J.E."/>
            <person name="Garbe J."/>
        </authorList>
    </citation>
    <scope>NUCLEOTIDE SEQUENCE</scope>
    <source>
        <strain evidence="1">Duluth1</strain>
        <tissue evidence="1">Whole animal</tissue>
    </source>
</reference>
<proteinExistence type="predicted"/>
<comment type="caution">
    <text evidence="1">The sequence shown here is derived from an EMBL/GenBank/DDBJ whole genome shotgun (WGS) entry which is preliminary data.</text>
</comment>
<name>A0A9D4KYZ5_DREPO</name>
<evidence type="ECO:0000313" key="2">
    <source>
        <dbReference type="Proteomes" id="UP000828390"/>
    </source>
</evidence>
<sequence>MEGKVKMNKTHTCNESLISLEMRFMLSQGQKGSSDHASFLKGVSGTSSGTQLPAEFSTQYISLIHVTLYAKTSE</sequence>
<keyword evidence="2" id="KW-1185">Reference proteome</keyword>
<gene>
    <name evidence="1" type="ORF">DPMN_091102</name>
</gene>
<dbReference type="AlphaFoldDB" id="A0A9D4KYZ5"/>